<dbReference type="AlphaFoldDB" id="A0A078A761"/>
<comment type="similarity">
    <text evidence="1">Belongs to the peptidase C1 family.</text>
</comment>
<dbReference type="InParanoid" id="A0A078A761"/>
<feature type="domain" description="Peptidase C1A papain C-terminal" evidence="3">
    <location>
        <begin position="83"/>
        <end position="285"/>
    </location>
</feature>
<keyword evidence="5" id="KW-1185">Reference proteome</keyword>
<dbReference type="OrthoDB" id="190265at2759"/>
<dbReference type="InterPro" id="IPR025660">
    <property type="entry name" value="Pept_his_AS"/>
</dbReference>
<evidence type="ECO:0000259" key="3">
    <source>
        <dbReference type="SMART" id="SM00645"/>
    </source>
</evidence>
<keyword evidence="2" id="KW-0865">Zymogen</keyword>
<evidence type="ECO:0000256" key="1">
    <source>
        <dbReference type="ARBA" id="ARBA00008455"/>
    </source>
</evidence>
<dbReference type="SUPFAM" id="SSF54001">
    <property type="entry name" value="Cysteine proteinases"/>
    <property type="match status" value="1"/>
</dbReference>
<accession>A0A078A761</accession>
<dbReference type="InterPro" id="IPR038765">
    <property type="entry name" value="Papain-like_cys_pep_sf"/>
</dbReference>
<dbReference type="InterPro" id="IPR013128">
    <property type="entry name" value="Peptidase_C1A"/>
</dbReference>
<evidence type="ECO:0000313" key="4">
    <source>
        <dbReference type="EMBL" id="CDW76631.1"/>
    </source>
</evidence>
<dbReference type="EMBL" id="CCKQ01005407">
    <property type="protein sequence ID" value="CDW76631.1"/>
    <property type="molecule type" value="Genomic_DNA"/>
</dbReference>
<dbReference type="Proteomes" id="UP000039865">
    <property type="component" value="Unassembled WGS sequence"/>
</dbReference>
<dbReference type="SMART" id="SM00645">
    <property type="entry name" value="Pept_C1"/>
    <property type="match status" value="1"/>
</dbReference>
<protein>
    <submittedName>
        <fullName evidence="4">Papain family cysteine protease containing protein</fullName>
    </submittedName>
</protein>
<sequence>MKLGFNQFSDLSLEEFTKQFTGRLLLSDNQLNSLVTPDKTTANNIANLVKKLPTPQPLRIGVSITLTPAPKASTNNPTDIGIFDWRKFGKISSVKDQNGCGSCYAFSSVAALESLLLMLNPSKYSTVNLSEQQIVDCSSNYGNYGCKGGLELYVYQYTEDFPVASENQYPYKSKDQACQTNSISNIGSLRTSSFVFKTRQTAAQLREAVKIQPVSIGVCAGTDLQFYESGIISSACCRQNNHAVLLIGWGRQPVIQALILLIRQLTDYFVKIKRSYWMQCTSSFMNINDQKDWLRELSGSYIGYK</sequence>
<evidence type="ECO:0000313" key="5">
    <source>
        <dbReference type="Proteomes" id="UP000039865"/>
    </source>
</evidence>
<dbReference type="OMA" id="ISSACCR"/>
<dbReference type="GO" id="GO:0008234">
    <property type="term" value="F:cysteine-type peptidase activity"/>
    <property type="evidence" value="ECO:0007669"/>
    <property type="project" value="InterPro"/>
</dbReference>
<dbReference type="InterPro" id="IPR000668">
    <property type="entry name" value="Peptidase_C1A_C"/>
</dbReference>
<dbReference type="PRINTS" id="PR00705">
    <property type="entry name" value="PAPAIN"/>
</dbReference>
<dbReference type="Gene3D" id="3.90.70.10">
    <property type="entry name" value="Cysteine proteinases"/>
    <property type="match status" value="1"/>
</dbReference>
<dbReference type="GO" id="GO:0006508">
    <property type="term" value="P:proteolysis"/>
    <property type="evidence" value="ECO:0007669"/>
    <property type="project" value="UniProtKB-KW"/>
</dbReference>
<dbReference type="PANTHER" id="PTHR12411">
    <property type="entry name" value="CYSTEINE PROTEASE FAMILY C1-RELATED"/>
    <property type="match status" value="1"/>
</dbReference>
<dbReference type="Pfam" id="PF00112">
    <property type="entry name" value="Peptidase_C1"/>
    <property type="match status" value="1"/>
</dbReference>
<organism evidence="4 5">
    <name type="scientific">Stylonychia lemnae</name>
    <name type="common">Ciliate</name>
    <dbReference type="NCBI Taxonomy" id="5949"/>
    <lineage>
        <taxon>Eukaryota</taxon>
        <taxon>Sar</taxon>
        <taxon>Alveolata</taxon>
        <taxon>Ciliophora</taxon>
        <taxon>Intramacronucleata</taxon>
        <taxon>Spirotrichea</taxon>
        <taxon>Stichotrichia</taxon>
        <taxon>Sporadotrichida</taxon>
        <taxon>Oxytrichidae</taxon>
        <taxon>Stylonychinae</taxon>
        <taxon>Stylonychia</taxon>
    </lineage>
</organism>
<dbReference type="PROSITE" id="PS00639">
    <property type="entry name" value="THIOL_PROTEASE_HIS"/>
    <property type="match status" value="1"/>
</dbReference>
<name>A0A078A761_STYLE</name>
<gene>
    <name evidence="4" type="primary">Contig12587.g13427</name>
    <name evidence="4" type="ORF">STYLEM_5592</name>
</gene>
<dbReference type="PROSITE" id="PS00139">
    <property type="entry name" value="THIOL_PROTEASE_CYS"/>
    <property type="match status" value="1"/>
</dbReference>
<keyword evidence="4" id="KW-0378">Hydrolase</keyword>
<dbReference type="InterPro" id="IPR039417">
    <property type="entry name" value="Peptidase_C1A_papain-like"/>
</dbReference>
<proteinExistence type="inferred from homology"/>
<dbReference type="CDD" id="cd02248">
    <property type="entry name" value="Peptidase_C1A"/>
    <property type="match status" value="1"/>
</dbReference>
<evidence type="ECO:0000256" key="2">
    <source>
        <dbReference type="ARBA" id="ARBA00023145"/>
    </source>
</evidence>
<reference evidence="4 5" key="1">
    <citation type="submission" date="2014-06" db="EMBL/GenBank/DDBJ databases">
        <authorList>
            <person name="Swart Estienne"/>
        </authorList>
    </citation>
    <scope>NUCLEOTIDE SEQUENCE [LARGE SCALE GENOMIC DNA]</scope>
    <source>
        <strain evidence="4 5">130c</strain>
    </source>
</reference>
<dbReference type="InterPro" id="IPR000169">
    <property type="entry name" value="Pept_cys_AS"/>
</dbReference>
<keyword evidence="4" id="KW-0645">Protease</keyword>